<name>A0A944GWS2_9BACI</name>
<comment type="similarity">
    <text evidence="1 2">Belongs to the UPF0178 family.</text>
</comment>
<dbReference type="PANTHER" id="PTHR35146">
    <property type="entry name" value="UPF0178 PROTEIN YAII"/>
    <property type="match status" value="1"/>
</dbReference>
<dbReference type="AlphaFoldDB" id="A0A944GWS2"/>
<gene>
    <name evidence="3" type="ORF">DYI25_10850</name>
</gene>
<accession>A0A944GWS2</accession>
<dbReference type="EMBL" id="QTKX01000001">
    <property type="protein sequence ID" value="MBS8264939.1"/>
    <property type="molecule type" value="Genomic_DNA"/>
</dbReference>
<sequence length="156" mass="17606">MNSQTLFVDADSCPVIKEIVEIASKFSIEAVFVASYAHMKNDLQGQNWVFVDSHKEAVDLYLMNHVKKGDFAVTQDIGLASTLIAKGVYAISPRGNLFEEKDIQTALDLRYLSARARRQGSYGKGPKPFTEKDREKFIKELSMLLSNFKICSRNHN</sequence>
<organism evidence="3 4">
    <name type="scientific">Mesobacillus boroniphilus</name>
    <dbReference type="NCBI Taxonomy" id="308892"/>
    <lineage>
        <taxon>Bacteria</taxon>
        <taxon>Bacillati</taxon>
        <taxon>Bacillota</taxon>
        <taxon>Bacilli</taxon>
        <taxon>Bacillales</taxon>
        <taxon>Bacillaceae</taxon>
        <taxon>Mesobacillus</taxon>
    </lineage>
</organism>
<keyword evidence="4" id="KW-1185">Reference proteome</keyword>
<reference evidence="3 4" key="1">
    <citation type="journal article" date="2021" name="Microorganisms">
        <title>Bacterial Dimethylsulfoniopropionate Biosynthesis in the East China Sea.</title>
        <authorList>
            <person name="Liu J."/>
            <person name="Zhang Y."/>
            <person name="Liu J."/>
            <person name="Zhong H."/>
            <person name="Williams B.T."/>
            <person name="Zheng Y."/>
            <person name="Curson A.R.J."/>
            <person name="Sun C."/>
            <person name="Sun H."/>
            <person name="Song D."/>
            <person name="Wagner Mackenzie B."/>
            <person name="Bermejo Martinez A."/>
            <person name="Todd J.D."/>
            <person name="Zhang X.H."/>
        </authorList>
    </citation>
    <scope>NUCLEOTIDE SEQUENCE [LARGE SCALE GENOMIC DNA]</scope>
    <source>
        <strain evidence="3 4">ESS08</strain>
    </source>
</reference>
<dbReference type="PANTHER" id="PTHR35146:SF1">
    <property type="entry name" value="UPF0178 PROTEIN YAII"/>
    <property type="match status" value="1"/>
</dbReference>
<comment type="caution">
    <text evidence="3">The sequence shown here is derived from an EMBL/GenBank/DDBJ whole genome shotgun (WGS) entry which is preliminary data.</text>
</comment>
<dbReference type="InterPro" id="IPR003791">
    <property type="entry name" value="UPF0178"/>
</dbReference>
<evidence type="ECO:0000256" key="2">
    <source>
        <dbReference type="HAMAP-Rule" id="MF_00489"/>
    </source>
</evidence>
<evidence type="ECO:0000313" key="3">
    <source>
        <dbReference type="EMBL" id="MBS8264939.1"/>
    </source>
</evidence>
<dbReference type="RefSeq" id="WP_213369558.1">
    <property type="nucleotide sequence ID" value="NZ_QTKX01000001.1"/>
</dbReference>
<dbReference type="Proteomes" id="UP000761411">
    <property type="component" value="Unassembled WGS sequence"/>
</dbReference>
<proteinExistence type="inferred from homology"/>
<protein>
    <recommendedName>
        <fullName evidence="2">UPF0178 protein DYI25_10850</fullName>
    </recommendedName>
</protein>
<dbReference type="CDD" id="cd18720">
    <property type="entry name" value="PIN_YqxD-like"/>
    <property type="match status" value="1"/>
</dbReference>
<dbReference type="HAMAP" id="MF_00489">
    <property type="entry name" value="UPF0178"/>
    <property type="match status" value="1"/>
</dbReference>
<evidence type="ECO:0000256" key="1">
    <source>
        <dbReference type="ARBA" id="ARBA00008522"/>
    </source>
</evidence>
<dbReference type="Pfam" id="PF02639">
    <property type="entry name" value="DUF188"/>
    <property type="match status" value="1"/>
</dbReference>
<evidence type="ECO:0000313" key="4">
    <source>
        <dbReference type="Proteomes" id="UP000761411"/>
    </source>
</evidence>